<evidence type="ECO:0000313" key="2">
    <source>
        <dbReference type="Proteomes" id="UP001246858"/>
    </source>
</evidence>
<reference evidence="1" key="1">
    <citation type="submission" date="2023-07" db="EMBL/GenBank/DDBJ databases">
        <title>Sorghum-associated microbial communities from plants grown in Nebraska, USA.</title>
        <authorList>
            <person name="Schachtman D."/>
        </authorList>
    </citation>
    <scope>NUCLEOTIDE SEQUENCE</scope>
    <source>
        <strain evidence="1">2697</strain>
    </source>
</reference>
<gene>
    <name evidence="1" type="ORF">J2X78_000904</name>
</gene>
<proteinExistence type="predicted"/>
<comment type="caution">
    <text evidence="1">The sequence shown here is derived from an EMBL/GenBank/DDBJ whole genome shotgun (WGS) entry which is preliminary data.</text>
</comment>
<dbReference type="EMBL" id="JAVDTF010000001">
    <property type="protein sequence ID" value="MDR6782352.1"/>
    <property type="molecule type" value="Genomic_DNA"/>
</dbReference>
<organism evidence="1 2">
    <name type="scientific">Pedobacter africanus</name>
    <dbReference type="NCBI Taxonomy" id="151894"/>
    <lineage>
        <taxon>Bacteria</taxon>
        <taxon>Pseudomonadati</taxon>
        <taxon>Bacteroidota</taxon>
        <taxon>Sphingobacteriia</taxon>
        <taxon>Sphingobacteriales</taxon>
        <taxon>Sphingobacteriaceae</taxon>
        <taxon>Pedobacter</taxon>
    </lineage>
</organism>
<dbReference type="Proteomes" id="UP001246858">
    <property type="component" value="Unassembled WGS sequence"/>
</dbReference>
<sequence>MKKILLFILLFISITGFAQQKYTDIQNKVKAAVHTYSANDTNYKFLTKMLASFEKAKKIGLSNFSKDHVGIAIVLSEENPELLIYPAKYTFNNDKINISAIRSKSTGGLTENMKAYVQKYLYKIEETGSTKFFRSLVLNRPVTEGTSTQNANEFIVDEPNSLSFVRGDEDWMHIVSIDRQYKTLDRPRIILYTFKLSLGGKDIFNTENTIDDIEQRRTTRLDNERADKEKYPLFHDFRTDDIRRLLQELVLKEPFKSNLDLKKHIEKLDTRITRFNLGDYTAQFNYFLSLDFSALRKKEPFEINEFLNIQHLSAHALADYYLSQANYSQAIDFYKKAAFDFPYEVSSGTDFIKDMERIIYDLSKTCYKAGRKDEAYGYLLGLIIDSQRNEALATKDLKAYLLQEKEDLKQFKGDLDKAMKTIKTDRKNHSCTLVFRNKTVFFYPLMEQTAATYQQQIKKTDFYNFLSQ</sequence>
<keyword evidence="2" id="KW-1185">Reference proteome</keyword>
<evidence type="ECO:0000313" key="1">
    <source>
        <dbReference type="EMBL" id="MDR6782352.1"/>
    </source>
</evidence>
<accession>A0ACC6KT06</accession>
<protein>
    <submittedName>
        <fullName evidence="1">Tetratricopeptide (TPR) repeat protein</fullName>
    </submittedName>
</protein>
<name>A0ACC6KT06_9SPHI</name>